<dbReference type="EMBL" id="LNQE01001919">
    <property type="protein sequence ID" value="KUG02441.1"/>
    <property type="molecule type" value="Genomic_DNA"/>
</dbReference>
<evidence type="ECO:0000256" key="1">
    <source>
        <dbReference type="SAM" id="Phobius"/>
    </source>
</evidence>
<sequence>MEHKMNAKLHCRLTNPAFYLAILGAAKLVTDAFGLQIISDEQINSIANGLAAIVTVIGVAIGYEEKQHQ</sequence>
<protein>
    <recommendedName>
        <fullName evidence="3">Holin</fullName>
    </recommendedName>
</protein>
<keyword evidence="1" id="KW-0812">Transmembrane</keyword>
<evidence type="ECO:0000313" key="2">
    <source>
        <dbReference type="EMBL" id="KUG02441.1"/>
    </source>
</evidence>
<feature type="transmembrane region" description="Helical" evidence="1">
    <location>
        <begin position="20"/>
        <end position="39"/>
    </location>
</feature>
<proteinExistence type="predicted"/>
<comment type="caution">
    <text evidence="2">The sequence shown here is derived from an EMBL/GenBank/DDBJ whole genome shotgun (WGS) entry which is preliminary data.</text>
</comment>
<gene>
    <name evidence="2" type="ORF">ASZ90_020190</name>
</gene>
<feature type="transmembrane region" description="Helical" evidence="1">
    <location>
        <begin position="45"/>
        <end position="63"/>
    </location>
</feature>
<dbReference type="AlphaFoldDB" id="A0A0W8E1T1"/>
<keyword evidence="1" id="KW-1133">Transmembrane helix</keyword>
<name>A0A0W8E1T1_9ZZZZ</name>
<accession>A0A0W8E1T1</accession>
<keyword evidence="1" id="KW-0472">Membrane</keyword>
<evidence type="ECO:0008006" key="3">
    <source>
        <dbReference type="Google" id="ProtNLM"/>
    </source>
</evidence>
<organism evidence="2">
    <name type="scientific">hydrocarbon metagenome</name>
    <dbReference type="NCBI Taxonomy" id="938273"/>
    <lineage>
        <taxon>unclassified sequences</taxon>
        <taxon>metagenomes</taxon>
        <taxon>ecological metagenomes</taxon>
    </lineage>
</organism>
<reference evidence="2" key="1">
    <citation type="journal article" date="2015" name="Proc. Natl. Acad. Sci. U.S.A.">
        <title>Networks of energetic and metabolic interactions define dynamics in microbial communities.</title>
        <authorList>
            <person name="Embree M."/>
            <person name="Liu J.K."/>
            <person name="Al-Bassam M.M."/>
            <person name="Zengler K."/>
        </authorList>
    </citation>
    <scope>NUCLEOTIDE SEQUENCE</scope>
</reference>